<organism evidence="1 2">
    <name type="scientific">Sulfitobacter guttiformis</name>
    <dbReference type="NCBI Taxonomy" id="74349"/>
    <lineage>
        <taxon>Bacteria</taxon>
        <taxon>Pseudomonadati</taxon>
        <taxon>Pseudomonadota</taxon>
        <taxon>Alphaproteobacteria</taxon>
        <taxon>Rhodobacterales</taxon>
        <taxon>Roseobacteraceae</taxon>
        <taxon>Sulfitobacter</taxon>
    </lineage>
</organism>
<protein>
    <submittedName>
        <fullName evidence="1">Uncharacterized protein</fullName>
    </submittedName>
</protein>
<sequence length="36" mass="3884">MVSTGPVPFVTARFEDLTFIKCSGVQNPQENACAIL</sequence>
<dbReference type="Proteomes" id="UP000284407">
    <property type="component" value="Unassembled WGS sequence"/>
</dbReference>
<name>A0A420DIV5_9RHOB</name>
<reference evidence="1 2" key="1">
    <citation type="submission" date="2018-09" db="EMBL/GenBank/DDBJ databases">
        <title>Genomic Encyclopedia of Archaeal and Bacterial Type Strains, Phase II (KMG-II): from individual species to whole genera.</title>
        <authorList>
            <person name="Goeker M."/>
        </authorList>
    </citation>
    <scope>NUCLEOTIDE SEQUENCE [LARGE SCALE GENOMIC DNA]</scope>
    <source>
        <strain evidence="1 2">DSM 11458</strain>
    </source>
</reference>
<evidence type="ECO:0000313" key="1">
    <source>
        <dbReference type="EMBL" id="RKE94147.1"/>
    </source>
</evidence>
<evidence type="ECO:0000313" key="2">
    <source>
        <dbReference type="Proteomes" id="UP000284407"/>
    </source>
</evidence>
<proteinExistence type="predicted"/>
<dbReference type="AlphaFoldDB" id="A0A420DIV5"/>
<dbReference type="EMBL" id="RAQK01000002">
    <property type="protein sequence ID" value="RKE94147.1"/>
    <property type="molecule type" value="Genomic_DNA"/>
</dbReference>
<comment type="caution">
    <text evidence="1">The sequence shown here is derived from an EMBL/GenBank/DDBJ whole genome shotgun (WGS) entry which is preliminary data.</text>
</comment>
<keyword evidence="2" id="KW-1185">Reference proteome</keyword>
<gene>
    <name evidence="1" type="ORF">C8N30_3256</name>
</gene>
<accession>A0A420DIV5</accession>